<feature type="compositionally biased region" description="Gly residues" evidence="1">
    <location>
        <begin position="64"/>
        <end position="73"/>
    </location>
</feature>
<dbReference type="Proteomes" id="UP000199118">
    <property type="component" value="Unassembled WGS sequence"/>
</dbReference>
<proteinExistence type="predicted"/>
<name>A0A1H2W819_9RHOB</name>
<organism evidence="2 3">
    <name type="scientific">Albimonas donghaensis</name>
    <dbReference type="NCBI Taxonomy" id="356660"/>
    <lineage>
        <taxon>Bacteria</taxon>
        <taxon>Pseudomonadati</taxon>
        <taxon>Pseudomonadota</taxon>
        <taxon>Alphaproteobacteria</taxon>
        <taxon>Rhodobacterales</taxon>
        <taxon>Paracoccaceae</taxon>
        <taxon>Albimonas</taxon>
    </lineage>
</organism>
<keyword evidence="3" id="KW-1185">Reference proteome</keyword>
<sequence length="141" mass="15364">MAKFNTGDMVVLISGSMRMAVESIDADKVSVVWCHEGRIGRDTFDEKLLNKWEFRGSDDNRSGGRPGGFGGGHRGGDRNDRGGPGGYRGNNDRNDRGGDRDDRDGGGFGGKPGRDDRGGPRGGKTGWDGRPREKKFFRDDD</sequence>
<evidence type="ECO:0000313" key="2">
    <source>
        <dbReference type="EMBL" id="SDW76720.1"/>
    </source>
</evidence>
<feature type="compositionally biased region" description="Basic and acidic residues" evidence="1">
    <location>
        <begin position="127"/>
        <end position="141"/>
    </location>
</feature>
<dbReference type="OrthoDB" id="7877099at2"/>
<protein>
    <recommendedName>
        <fullName evidence="4">DUF2158 domain-containing protein</fullName>
    </recommendedName>
</protein>
<dbReference type="STRING" id="356660.SAMN05444336_102295"/>
<dbReference type="RefSeq" id="WP_092680563.1">
    <property type="nucleotide sequence ID" value="NZ_FNMZ01000002.1"/>
</dbReference>
<gene>
    <name evidence="2" type="ORF">SAMN05444336_102295</name>
</gene>
<evidence type="ECO:0000256" key="1">
    <source>
        <dbReference type="SAM" id="MobiDB-lite"/>
    </source>
</evidence>
<dbReference type="AlphaFoldDB" id="A0A1H2W819"/>
<feature type="region of interest" description="Disordered" evidence="1">
    <location>
        <begin position="54"/>
        <end position="141"/>
    </location>
</feature>
<evidence type="ECO:0000313" key="3">
    <source>
        <dbReference type="Proteomes" id="UP000199118"/>
    </source>
</evidence>
<feature type="compositionally biased region" description="Basic and acidic residues" evidence="1">
    <location>
        <begin position="90"/>
        <end position="105"/>
    </location>
</feature>
<evidence type="ECO:0008006" key="4">
    <source>
        <dbReference type="Google" id="ProtNLM"/>
    </source>
</evidence>
<reference evidence="2 3" key="1">
    <citation type="submission" date="2016-10" db="EMBL/GenBank/DDBJ databases">
        <authorList>
            <person name="de Groot N.N."/>
        </authorList>
    </citation>
    <scope>NUCLEOTIDE SEQUENCE [LARGE SCALE GENOMIC DNA]</scope>
    <source>
        <strain evidence="2 3">DSM 17890</strain>
    </source>
</reference>
<dbReference type="EMBL" id="FNMZ01000002">
    <property type="protein sequence ID" value="SDW76720.1"/>
    <property type="molecule type" value="Genomic_DNA"/>
</dbReference>
<accession>A0A1H2W819</accession>